<dbReference type="Pfam" id="PF00311">
    <property type="entry name" value="PEPcase"/>
    <property type="match status" value="2"/>
</dbReference>
<dbReference type="InterPro" id="IPR021135">
    <property type="entry name" value="PEP_COase"/>
</dbReference>
<dbReference type="PRINTS" id="PR00150">
    <property type="entry name" value="PEPCARBXLASE"/>
</dbReference>
<evidence type="ECO:0000313" key="4">
    <source>
        <dbReference type="Proteomes" id="UP001501508"/>
    </source>
</evidence>
<dbReference type="InterPro" id="IPR015813">
    <property type="entry name" value="Pyrv/PenolPyrv_kinase-like_dom"/>
</dbReference>
<sequence length="863" mass="98405">MSDVFQDTVVTKYNIFNSLFLSLPYKGIFQTGSILPLITQKCEEGFANGKSPVEIIEAFFGEILESAGEKERIDLLFSMIKYIERQVVLFDSVEDAAFSETHDLEGKGSVNFLINRIGSETQREKMIKKLEEFSVRIVLTAHPTQFYPGKVLGIINDLESAIRESDFAAINRLLLQLGKTGFINKEKPTPYEEAVSLCWFLEKVYYDAIAEIVWKLANALQIPAHEWKYPQILQLGFWPGGDRDGNPFVDKQATLDVAARLKSTLLRTYYRDIRVLKRRLTFKGVEDYIVVLERKMNNTIFGPEDQGYASADEVLVELLAARKVLQERHEGLFVEYLDKFILKIRLFGFHFASLDIRQVSTKHDKAWEDILRRLESKVPLLKYEEYEQWDDAKKINLLLSLNIPLRIDDYEDAITKDILGSIHAVKKIQKRNGPLGSHRYVISNCSSALNVIQVYAFAKNLIAQPDGAVPLDIVPLFETIDDLANAPQVMRALYEIPEYRAHLAGRFDKQTIMVGFSDGTKDGGYLRANWSIYVAKEELTRVSREFGVNVTFFDGRGGPPGRGGGNSQDFYASLGKDIEDKEIQLTIQGQTISSNYGTVQTAMYNLERLFTAGFENHLFRGTADEQSESLNDTDKALLEELAEASYESYLRLKNHPSFVPFLENRTPLRFYGQTNIGSRPTKRKKDGEGLRFEDLRAIPFVGSWAQMKQNVPGFYGFGEAIVAMRETGKMGALKKLYRKSLFFRTLIENSMQALSKSFFPVTKYLTKEPEYAEFWNMIYEEFERTTGALMEISEQKELLDSNHVTKESIKIRERIVLPLITIQQYALQILAESSELTPAQTDLYNKLIIRAMFGIINAARNSA</sequence>
<comment type="function">
    <text evidence="1">Forms oxaloacetate, a four-carbon dicarboxylic acid source for the tricarboxylic acid cycle.</text>
</comment>
<evidence type="ECO:0000313" key="3">
    <source>
        <dbReference type="EMBL" id="GAA4438844.1"/>
    </source>
</evidence>
<keyword evidence="4" id="KW-1185">Reference proteome</keyword>
<accession>A0ABP8LZN0</accession>
<evidence type="ECO:0000256" key="2">
    <source>
        <dbReference type="ARBA" id="ARBA00022419"/>
    </source>
</evidence>
<name>A0ABP8LZN0_9BACT</name>
<reference evidence="4" key="1">
    <citation type="journal article" date="2019" name="Int. J. Syst. Evol. Microbiol.">
        <title>The Global Catalogue of Microorganisms (GCM) 10K type strain sequencing project: providing services to taxonomists for standard genome sequencing and annotation.</title>
        <authorList>
            <consortium name="The Broad Institute Genomics Platform"/>
            <consortium name="The Broad Institute Genome Sequencing Center for Infectious Disease"/>
            <person name="Wu L."/>
            <person name="Ma J."/>
        </authorList>
    </citation>
    <scope>NUCLEOTIDE SEQUENCE [LARGE SCALE GENOMIC DNA]</scope>
    <source>
        <strain evidence="4">JCM 31920</strain>
    </source>
</reference>
<dbReference type="Proteomes" id="UP001501508">
    <property type="component" value="Unassembled WGS sequence"/>
</dbReference>
<dbReference type="SUPFAM" id="SSF51621">
    <property type="entry name" value="Phosphoenolpyruvate/pyruvate domain"/>
    <property type="match status" value="1"/>
</dbReference>
<protein>
    <recommendedName>
        <fullName evidence="2">Phosphoenolpyruvate carboxylase</fullName>
    </recommendedName>
</protein>
<comment type="caution">
    <text evidence="3">The sequence shown here is derived from an EMBL/GenBank/DDBJ whole genome shotgun (WGS) entry which is preliminary data.</text>
</comment>
<organism evidence="3 4">
    <name type="scientific">Ravibacter arvi</name>
    <dbReference type="NCBI Taxonomy" id="2051041"/>
    <lineage>
        <taxon>Bacteria</taxon>
        <taxon>Pseudomonadati</taxon>
        <taxon>Bacteroidota</taxon>
        <taxon>Cytophagia</taxon>
        <taxon>Cytophagales</taxon>
        <taxon>Spirosomataceae</taxon>
        <taxon>Ravibacter</taxon>
    </lineage>
</organism>
<evidence type="ECO:0000256" key="1">
    <source>
        <dbReference type="ARBA" id="ARBA00003670"/>
    </source>
</evidence>
<proteinExistence type="predicted"/>
<dbReference type="RefSeq" id="WP_345028484.1">
    <property type="nucleotide sequence ID" value="NZ_BAABEY010000020.1"/>
</dbReference>
<dbReference type="PANTHER" id="PTHR30523:SF6">
    <property type="entry name" value="PHOSPHOENOLPYRUVATE CARBOXYLASE"/>
    <property type="match status" value="1"/>
</dbReference>
<dbReference type="PANTHER" id="PTHR30523">
    <property type="entry name" value="PHOSPHOENOLPYRUVATE CARBOXYLASE"/>
    <property type="match status" value="1"/>
</dbReference>
<dbReference type="EMBL" id="BAABEY010000020">
    <property type="protein sequence ID" value="GAA4438844.1"/>
    <property type="molecule type" value="Genomic_DNA"/>
</dbReference>
<gene>
    <name evidence="3" type="primary">ppc</name>
    <name evidence="3" type="ORF">GCM10023091_20040</name>
</gene>